<evidence type="ECO:0000313" key="1">
    <source>
        <dbReference type="EMBL" id="KAL0416247.1"/>
    </source>
</evidence>
<dbReference type="EMBL" id="JACGWN010000012">
    <property type="protein sequence ID" value="KAL0416247.1"/>
    <property type="molecule type" value="Genomic_DNA"/>
</dbReference>
<evidence type="ECO:0008006" key="2">
    <source>
        <dbReference type="Google" id="ProtNLM"/>
    </source>
</evidence>
<reference evidence="1" key="2">
    <citation type="journal article" date="2024" name="Plant">
        <title>Genomic evolution and insights into agronomic trait innovations of Sesamum species.</title>
        <authorList>
            <person name="Miao H."/>
            <person name="Wang L."/>
            <person name="Qu L."/>
            <person name="Liu H."/>
            <person name="Sun Y."/>
            <person name="Le M."/>
            <person name="Wang Q."/>
            <person name="Wei S."/>
            <person name="Zheng Y."/>
            <person name="Lin W."/>
            <person name="Duan Y."/>
            <person name="Cao H."/>
            <person name="Xiong S."/>
            <person name="Wang X."/>
            <person name="Wei L."/>
            <person name="Li C."/>
            <person name="Ma Q."/>
            <person name="Ju M."/>
            <person name="Zhao R."/>
            <person name="Li G."/>
            <person name="Mu C."/>
            <person name="Tian Q."/>
            <person name="Mei H."/>
            <person name="Zhang T."/>
            <person name="Gao T."/>
            <person name="Zhang H."/>
        </authorList>
    </citation>
    <scope>NUCLEOTIDE SEQUENCE</scope>
    <source>
        <strain evidence="1">KEN1</strain>
    </source>
</reference>
<sequence>MDFWIQWKIGDGRCVPILGQPWLHRPTTFQLQQTPVSLSADCKVAALITPADEWNEALILAEFCSDDADCILGIRLPGTNTRDELVWHYGKRGTFFVKSAYSLALELNEEGSRSQTGRSWNYILKSKSLPKVVLFAWRCANEALSTSENLRRGGMDVFTARRSWRTLFMSSSFVATLDWSGLCRGCRSKPCAALLIMWKLGSGVFMEDCRAGSGSFSFPYVGPCGGLAIAASRQKH</sequence>
<reference evidence="1" key="1">
    <citation type="submission" date="2020-06" db="EMBL/GenBank/DDBJ databases">
        <authorList>
            <person name="Li T."/>
            <person name="Hu X."/>
            <person name="Zhang T."/>
            <person name="Song X."/>
            <person name="Zhang H."/>
            <person name="Dai N."/>
            <person name="Sheng W."/>
            <person name="Hou X."/>
            <person name="Wei L."/>
        </authorList>
    </citation>
    <scope>NUCLEOTIDE SEQUENCE</scope>
    <source>
        <strain evidence="1">KEN1</strain>
        <tissue evidence="1">Leaf</tissue>
    </source>
</reference>
<proteinExistence type="predicted"/>
<comment type="caution">
    <text evidence="1">The sequence shown here is derived from an EMBL/GenBank/DDBJ whole genome shotgun (WGS) entry which is preliminary data.</text>
</comment>
<organism evidence="1">
    <name type="scientific">Sesamum latifolium</name>
    <dbReference type="NCBI Taxonomy" id="2727402"/>
    <lineage>
        <taxon>Eukaryota</taxon>
        <taxon>Viridiplantae</taxon>
        <taxon>Streptophyta</taxon>
        <taxon>Embryophyta</taxon>
        <taxon>Tracheophyta</taxon>
        <taxon>Spermatophyta</taxon>
        <taxon>Magnoliopsida</taxon>
        <taxon>eudicotyledons</taxon>
        <taxon>Gunneridae</taxon>
        <taxon>Pentapetalae</taxon>
        <taxon>asterids</taxon>
        <taxon>lamiids</taxon>
        <taxon>Lamiales</taxon>
        <taxon>Pedaliaceae</taxon>
        <taxon>Sesamum</taxon>
    </lineage>
</organism>
<gene>
    <name evidence="1" type="ORF">Slati_3456600</name>
</gene>
<dbReference type="AlphaFoldDB" id="A0AAW2UH09"/>
<name>A0AAW2UH09_9LAMI</name>
<protein>
    <recommendedName>
        <fullName evidence="2">Reverse transcriptase zinc-binding domain-containing protein</fullName>
    </recommendedName>
</protein>
<accession>A0AAW2UH09</accession>